<keyword evidence="2" id="KW-1133">Transmembrane helix</keyword>
<name>A0ABQ3LLZ9_9SPHN</name>
<dbReference type="Pfam" id="PF05901">
    <property type="entry name" value="Excalibur"/>
    <property type="match status" value="1"/>
</dbReference>
<dbReference type="InterPro" id="IPR008613">
    <property type="entry name" value="Excalibur_Ca-bd_domain"/>
</dbReference>
<evidence type="ECO:0000256" key="2">
    <source>
        <dbReference type="SAM" id="Phobius"/>
    </source>
</evidence>
<evidence type="ECO:0000259" key="3">
    <source>
        <dbReference type="SMART" id="SM00894"/>
    </source>
</evidence>
<dbReference type="EMBL" id="BNAQ01000004">
    <property type="protein sequence ID" value="GHH20368.1"/>
    <property type="molecule type" value="Genomic_DNA"/>
</dbReference>
<feature type="transmembrane region" description="Helical" evidence="2">
    <location>
        <begin position="26"/>
        <end position="47"/>
    </location>
</feature>
<keyword evidence="5" id="KW-1185">Reference proteome</keyword>
<sequence>MRLHKPVRTRFTPAKTPDRDTQRGGALPMLGVAAALGGIVGAGSLAFSDDGRGRIVGAVKPVAVQAGLMRARAPQPGDAWGGCNDARAAGTAPIYEGEPGYRPEMDGDSDGIACEPIR</sequence>
<feature type="region of interest" description="Disordered" evidence="1">
    <location>
        <begin position="94"/>
        <end position="118"/>
    </location>
</feature>
<reference evidence="5" key="1">
    <citation type="journal article" date="2019" name="Int. J. Syst. Evol. Microbiol.">
        <title>The Global Catalogue of Microorganisms (GCM) 10K type strain sequencing project: providing services to taxonomists for standard genome sequencing and annotation.</title>
        <authorList>
            <consortium name="The Broad Institute Genomics Platform"/>
            <consortium name="The Broad Institute Genome Sequencing Center for Infectious Disease"/>
            <person name="Wu L."/>
            <person name="Ma J."/>
        </authorList>
    </citation>
    <scope>NUCLEOTIDE SEQUENCE [LARGE SCALE GENOMIC DNA]</scope>
    <source>
        <strain evidence="5">CGMCC 1.8957</strain>
    </source>
</reference>
<dbReference type="Proteomes" id="UP000652430">
    <property type="component" value="Unassembled WGS sequence"/>
</dbReference>
<evidence type="ECO:0000313" key="4">
    <source>
        <dbReference type="EMBL" id="GHH20368.1"/>
    </source>
</evidence>
<accession>A0ABQ3LLZ9</accession>
<keyword evidence="2" id="KW-0472">Membrane</keyword>
<proteinExistence type="predicted"/>
<feature type="domain" description="Excalibur calcium-binding" evidence="3">
    <location>
        <begin position="79"/>
        <end position="115"/>
    </location>
</feature>
<organism evidence="4 5">
    <name type="scientific">Sphingomonas glacialis</name>
    <dbReference type="NCBI Taxonomy" id="658225"/>
    <lineage>
        <taxon>Bacteria</taxon>
        <taxon>Pseudomonadati</taxon>
        <taxon>Pseudomonadota</taxon>
        <taxon>Alphaproteobacteria</taxon>
        <taxon>Sphingomonadales</taxon>
        <taxon>Sphingomonadaceae</taxon>
        <taxon>Sphingomonas</taxon>
    </lineage>
</organism>
<keyword evidence="2" id="KW-0812">Transmembrane</keyword>
<evidence type="ECO:0000313" key="5">
    <source>
        <dbReference type="Proteomes" id="UP000652430"/>
    </source>
</evidence>
<comment type="caution">
    <text evidence="4">The sequence shown here is derived from an EMBL/GenBank/DDBJ whole genome shotgun (WGS) entry which is preliminary data.</text>
</comment>
<protein>
    <recommendedName>
        <fullName evidence="3">Excalibur calcium-binding domain-containing protein</fullName>
    </recommendedName>
</protein>
<dbReference type="SMART" id="SM00894">
    <property type="entry name" value="Excalibur"/>
    <property type="match status" value="1"/>
</dbReference>
<feature type="region of interest" description="Disordered" evidence="1">
    <location>
        <begin position="1"/>
        <end position="25"/>
    </location>
</feature>
<gene>
    <name evidence="4" type="ORF">GCM10008023_28170</name>
</gene>
<evidence type="ECO:0000256" key="1">
    <source>
        <dbReference type="SAM" id="MobiDB-lite"/>
    </source>
</evidence>